<dbReference type="EMBL" id="JAAWVT010000004">
    <property type="protein sequence ID" value="NKG21261.1"/>
    <property type="molecule type" value="Genomic_DNA"/>
</dbReference>
<dbReference type="PANTHER" id="PTHR34297:SF3">
    <property type="entry name" value="ALKALINE SHOCK PROTEIN 23"/>
    <property type="match status" value="1"/>
</dbReference>
<proteinExistence type="inferred from homology"/>
<evidence type="ECO:0000256" key="1">
    <source>
        <dbReference type="ARBA" id="ARBA00005721"/>
    </source>
</evidence>
<dbReference type="PANTHER" id="PTHR34297">
    <property type="entry name" value="HYPOTHETICAL CYTOSOLIC PROTEIN-RELATED"/>
    <property type="match status" value="1"/>
</dbReference>
<organism evidence="2 3">
    <name type="scientific">Paeniglutamicibacter terrestris</name>
    <dbReference type="NCBI Taxonomy" id="2723403"/>
    <lineage>
        <taxon>Bacteria</taxon>
        <taxon>Bacillati</taxon>
        <taxon>Actinomycetota</taxon>
        <taxon>Actinomycetes</taxon>
        <taxon>Micrococcales</taxon>
        <taxon>Micrococcaceae</taxon>
        <taxon>Paeniglutamicibacter</taxon>
    </lineage>
</organism>
<name>A0ABX1G4S4_9MICC</name>
<dbReference type="Proteomes" id="UP000746595">
    <property type="component" value="Unassembled WGS sequence"/>
</dbReference>
<sequence length="145" mass="15116">MDRTQLVHNVPETEVSGTTKITDLAVAKVAAAAARGISGVHAMGLGTSRAFGALRGAVGSSQEPAHGVSVQVGTRQVAIDVVLTARYGVKLHELAAAVREAIFTAVQELTDFEVIEVNIEIGDVYIPSSRSGSEKMRETTVEGSA</sequence>
<comment type="similarity">
    <text evidence="1">Belongs to the asp23 family.</text>
</comment>
<accession>A0ABX1G4S4</accession>
<keyword evidence="3" id="KW-1185">Reference proteome</keyword>
<evidence type="ECO:0000313" key="3">
    <source>
        <dbReference type="Proteomes" id="UP000746595"/>
    </source>
</evidence>
<evidence type="ECO:0000313" key="2">
    <source>
        <dbReference type="EMBL" id="NKG21261.1"/>
    </source>
</evidence>
<dbReference type="InterPro" id="IPR005531">
    <property type="entry name" value="Asp23"/>
</dbReference>
<reference evidence="2 3" key="1">
    <citation type="submission" date="2020-04" db="EMBL/GenBank/DDBJ databases">
        <title>Paeniglutamicibacter sp. ANT13_2, a novel actinomycete isolated from sediment in Antarctica.</title>
        <authorList>
            <person name="Sakdapetsiri C."/>
            <person name="Pinyakong O."/>
        </authorList>
    </citation>
    <scope>NUCLEOTIDE SEQUENCE [LARGE SCALE GENOMIC DNA]</scope>
    <source>
        <strain evidence="2 3">ANT13_2</strain>
    </source>
</reference>
<protein>
    <submittedName>
        <fullName evidence="2">Asp23/Gls24 family envelope stress response protein</fullName>
    </submittedName>
</protein>
<dbReference type="RefSeq" id="WP_168152066.1">
    <property type="nucleotide sequence ID" value="NZ_JAAWVT010000004.1"/>
</dbReference>
<comment type="caution">
    <text evidence="2">The sequence shown here is derived from an EMBL/GenBank/DDBJ whole genome shotgun (WGS) entry which is preliminary data.</text>
</comment>
<dbReference type="Pfam" id="PF03780">
    <property type="entry name" value="Asp23"/>
    <property type="match status" value="1"/>
</dbReference>
<gene>
    <name evidence="2" type="ORF">HED64_11150</name>
</gene>